<dbReference type="GO" id="GO:0033585">
    <property type="term" value="P:L-phenylalanine biosynthetic process from chorismate via phenylpyruvate"/>
    <property type="evidence" value="ECO:0007669"/>
    <property type="project" value="TreeGrafter"/>
</dbReference>
<evidence type="ECO:0000259" key="7">
    <source>
        <dbReference type="Pfam" id="PF00155"/>
    </source>
</evidence>
<dbReference type="InterPro" id="IPR000796">
    <property type="entry name" value="Asp_trans"/>
</dbReference>
<dbReference type="Proteomes" id="UP000584824">
    <property type="component" value="Unassembled WGS sequence"/>
</dbReference>
<dbReference type="InterPro" id="IPR004839">
    <property type="entry name" value="Aminotransferase_I/II_large"/>
</dbReference>
<dbReference type="GO" id="GO:0004069">
    <property type="term" value="F:L-aspartate:2-oxoglutarate aminotransferase activity"/>
    <property type="evidence" value="ECO:0007669"/>
    <property type="project" value="TreeGrafter"/>
</dbReference>
<dbReference type="PANTHER" id="PTHR11879">
    <property type="entry name" value="ASPARTATE AMINOTRANSFERASE"/>
    <property type="match status" value="1"/>
</dbReference>
<gene>
    <name evidence="8" type="ORF">GGQ66_001337</name>
</gene>
<evidence type="ECO:0000256" key="1">
    <source>
        <dbReference type="ARBA" id="ARBA00001933"/>
    </source>
</evidence>
<dbReference type="Gene3D" id="3.90.1150.10">
    <property type="entry name" value="Aspartate Aminotransferase, domain 1"/>
    <property type="match status" value="1"/>
</dbReference>
<feature type="domain" description="Aminotransferase class I/classII large" evidence="7">
    <location>
        <begin position="27"/>
        <end position="387"/>
    </location>
</feature>
<name>A0A7W6K091_9HYPH</name>
<dbReference type="CDD" id="cd00609">
    <property type="entry name" value="AAT_like"/>
    <property type="match status" value="1"/>
</dbReference>
<dbReference type="EMBL" id="JACIDU010000004">
    <property type="protein sequence ID" value="MBB4102794.1"/>
    <property type="molecule type" value="Genomic_DNA"/>
</dbReference>
<dbReference type="InterPro" id="IPR015422">
    <property type="entry name" value="PyrdxlP-dep_Trfase_small"/>
</dbReference>
<organism evidence="8 9">
    <name type="scientific">Allorhizobium borbori</name>
    <dbReference type="NCBI Taxonomy" id="485907"/>
    <lineage>
        <taxon>Bacteria</taxon>
        <taxon>Pseudomonadati</taxon>
        <taxon>Pseudomonadota</taxon>
        <taxon>Alphaproteobacteria</taxon>
        <taxon>Hyphomicrobiales</taxon>
        <taxon>Rhizobiaceae</taxon>
        <taxon>Rhizobium/Agrobacterium group</taxon>
        <taxon>Allorhizobium</taxon>
    </lineage>
</organism>
<evidence type="ECO:0000256" key="4">
    <source>
        <dbReference type="ARBA" id="ARBA00022576"/>
    </source>
</evidence>
<dbReference type="InterPro" id="IPR015421">
    <property type="entry name" value="PyrdxlP-dep_Trfase_major"/>
</dbReference>
<evidence type="ECO:0000313" key="9">
    <source>
        <dbReference type="Proteomes" id="UP000584824"/>
    </source>
</evidence>
<comment type="subunit">
    <text evidence="3">Homodimer.</text>
</comment>
<keyword evidence="4 8" id="KW-0032">Aminotransferase</keyword>
<evidence type="ECO:0000313" key="8">
    <source>
        <dbReference type="EMBL" id="MBB4102794.1"/>
    </source>
</evidence>
<keyword evidence="9" id="KW-1185">Reference proteome</keyword>
<evidence type="ECO:0000256" key="6">
    <source>
        <dbReference type="ARBA" id="ARBA00022898"/>
    </source>
</evidence>
<dbReference type="NCBIfam" id="NF006719">
    <property type="entry name" value="PRK09257.1"/>
    <property type="match status" value="1"/>
</dbReference>
<dbReference type="EC" id="2.6.1.57" evidence="8"/>
<comment type="similarity">
    <text evidence="2">Belongs to the class-I pyridoxal-phosphate-dependent aminotransferase family.</text>
</comment>
<comment type="cofactor">
    <cofactor evidence="1">
        <name>pyridoxal 5'-phosphate</name>
        <dbReference type="ChEBI" id="CHEBI:597326"/>
    </cofactor>
</comment>
<evidence type="ECO:0000256" key="5">
    <source>
        <dbReference type="ARBA" id="ARBA00022679"/>
    </source>
</evidence>
<dbReference type="GO" id="GO:0004838">
    <property type="term" value="F:L-tyrosine-2-oxoglutarate transaminase activity"/>
    <property type="evidence" value="ECO:0007669"/>
    <property type="project" value="TreeGrafter"/>
</dbReference>
<sequence>MFEKLQAPPPDKILSLISAYAEDTRPNKIDLGVGVYRDETGATPVLETVREAERRLLATQKTKSYFGMGGDPAFCRAIVPLIFGTDAPSDRIRALQTPGGSGALSILMGFAAKLTKRIHIPDPSWGNHAAIAKHSRLEILRYPYFDAATSRVNFPAMKAALEKAEAGDLVLLHGCCHNPTGADLSREEWSELADLLIEKKLLALVDLAYQGFGDGLDEDAWAVRHLASRLPEMLVASSCSKNFGIYRDRTGAAFVLGKTSQEAAVAEAQVMMEARTGYSMPPDHGAAVVRIILEDEALYAAWRAELETMRSRIADLRRGLAESFRRRTNSAAYDFLMESRGMFSLIGVTEEQAKRLRSEFGIYLVDDGRINIAGLKEDQIDTFVEAVVTVKG</sequence>
<reference evidence="8 9" key="1">
    <citation type="submission" date="2020-08" db="EMBL/GenBank/DDBJ databases">
        <title>Genomic Encyclopedia of Type Strains, Phase IV (KMG-IV): sequencing the most valuable type-strain genomes for metagenomic binning, comparative biology and taxonomic classification.</title>
        <authorList>
            <person name="Goeker M."/>
        </authorList>
    </citation>
    <scope>NUCLEOTIDE SEQUENCE [LARGE SCALE GENOMIC DNA]</scope>
    <source>
        <strain evidence="8 9">DSM 26385</strain>
    </source>
</reference>
<dbReference type="AlphaFoldDB" id="A0A7W6K091"/>
<dbReference type="Gene3D" id="3.40.640.10">
    <property type="entry name" value="Type I PLP-dependent aspartate aminotransferase-like (Major domain)"/>
    <property type="match status" value="1"/>
</dbReference>
<dbReference type="GO" id="GO:0042802">
    <property type="term" value="F:identical protein binding"/>
    <property type="evidence" value="ECO:0007669"/>
    <property type="project" value="TreeGrafter"/>
</dbReference>
<dbReference type="GO" id="GO:0005829">
    <property type="term" value="C:cytosol"/>
    <property type="evidence" value="ECO:0007669"/>
    <property type="project" value="TreeGrafter"/>
</dbReference>
<evidence type="ECO:0000256" key="3">
    <source>
        <dbReference type="ARBA" id="ARBA00011738"/>
    </source>
</evidence>
<keyword evidence="5 8" id="KW-0808">Transferase</keyword>
<dbReference type="GO" id="GO:0030170">
    <property type="term" value="F:pyridoxal phosphate binding"/>
    <property type="evidence" value="ECO:0007669"/>
    <property type="project" value="InterPro"/>
</dbReference>
<dbReference type="RefSeq" id="WP_183790722.1">
    <property type="nucleotide sequence ID" value="NZ_JACIDU010000004.1"/>
</dbReference>
<dbReference type="SUPFAM" id="SSF53383">
    <property type="entry name" value="PLP-dependent transferases"/>
    <property type="match status" value="1"/>
</dbReference>
<evidence type="ECO:0000256" key="2">
    <source>
        <dbReference type="ARBA" id="ARBA00007441"/>
    </source>
</evidence>
<keyword evidence="6" id="KW-0663">Pyridoxal phosphate</keyword>
<comment type="caution">
    <text evidence="8">The sequence shown here is derived from an EMBL/GenBank/DDBJ whole genome shotgun (WGS) entry which is preliminary data.</text>
</comment>
<accession>A0A7W6K091</accession>
<proteinExistence type="inferred from homology"/>
<protein>
    <submittedName>
        <fullName evidence="8">Aromatic-amino-acid transaminase</fullName>
        <ecNumber evidence="8">2.6.1.57</ecNumber>
    </submittedName>
</protein>
<dbReference type="Pfam" id="PF00155">
    <property type="entry name" value="Aminotran_1_2"/>
    <property type="match status" value="1"/>
</dbReference>
<dbReference type="PRINTS" id="PR00799">
    <property type="entry name" value="TRANSAMINASE"/>
</dbReference>
<dbReference type="InterPro" id="IPR015424">
    <property type="entry name" value="PyrdxlP-dep_Trfase"/>
</dbReference>
<dbReference type="PANTHER" id="PTHR11879:SF22">
    <property type="entry name" value="ASPARTATE AMINOTRANSFERASE, MITOCHONDRIAL"/>
    <property type="match status" value="1"/>
</dbReference>